<gene>
    <name evidence="12" type="ORF">K8V56_08875</name>
</gene>
<proteinExistence type="inferred from homology"/>
<dbReference type="PROSITE" id="PS50928">
    <property type="entry name" value="ABC_TM1"/>
    <property type="match status" value="1"/>
</dbReference>
<dbReference type="Gene3D" id="1.10.3720.10">
    <property type="entry name" value="MetI-like"/>
    <property type="match status" value="1"/>
</dbReference>
<dbReference type="InterPro" id="IPR000515">
    <property type="entry name" value="MetI-like"/>
</dbReference>
<dbReference type="InterPro" id="IPR035906">
    <property type="entry name" value="MetI-like_sf"/>
</dbReference>
<reference evidence="12" key="2">
    <citation type="submission" date="2021-09" db="EMBL/GenBank/DDBJ databases">
        <authorList>
            <person name="Gilroy R."/>
        </authorList>
    </citation>
    <scope>NUCLEOTIDE SEQUENCE</scope>
    <source>
        <strain evidence="12">CHK171-7178</strain>
    </source>
</reference>
<dbReference type="GO" id="GO:0015031">
    <property type="term" value="P:protein transport"/>
    <property type="evidence" value="ECO:0007669"/>
    <property type="project" value="UniProtKB-KW"/>
</dbReference>
<keyword evidence="3" id="KW-1003">Cell membrane</keyword>
<feature type="transmembrane region" description="Helical" evidence="10">
    <location>
        <begin position="47"/>
        <end position="67"/>
    </location>
</feature>
<dbReference type="GO" id="GO:0055085">
    <property type="term" value="P:transmembrane transport"/>
    <property type="evidence" value="ECO:0007669"/>
    <property type="project" value="InterPro"/>
</dbReference>
<reference evidence="12" key="1">
    <citation type="journal article" date="2021" name="PeerJ">
        <title>Extensive microbial diversity within the chicken gut microbiome revealed by metagenomics and culture.</title>
        <authorList>
            <person name="Gilroy R."/>
            <person name="Ravi A."/>
            <person name="Getino M."/>
            <person name="Pursley I."/>
            <person name="Horton D.L."/>
            <person name="Alikhan N.F."/>
            <person name="Baker D."/>
            <person name="Gharbi K."/>
            <person name="Hall N."/>
            <person name="Watson M."/>
            <person name="Adriaenssens E.M."/>
            <person name="Foster-Nyarko E."/>
            <person name="Jarju S."/>
            <person name="Secka A."/>
            <person name="Antonio M."/>
            <person name="Oren A."/>
            <person name="Chaudhuri R.R."/>
            <person name="La Ragione R."/>
            <person name="Hildebrand F."/>
            <person name="Pallen M.J."/>
        </authorList>
    </citation>
    <scope>NUCLEOTIDE SEQUENCE</scope>
    <source>
        <strain evidence="12">CHK171-7178</strain>
    </source>
</reference>
<dbReference type="NCBIfam" id="NF045475">
    <property type="entry name" value="Opp3C"/>
    <property type="match status" value="1"/>
</dbReference>
<dbReference type="GO" id="GO:0015833">
    <property type="term" value="P:peptide transport"/>
    <property type="evidence" value="ECO:0007669"/>
    <property type="project" value="UniProtKB-KW"/>
</dbReference>
<dbReference type="InterPro" id="IPR025966">
    <property type="entry name" value="OppC_N"/>
</dbReference>
<evidence type="ECO:0000256" key="4">
    <source>
        <dbReference type="ARBA" id="ARBA00022692"/>
    </source>
</evidence>
<dbReference type="Proteomes" id="UP000698173">
    <property type="component" value="Unassembled WGS sequence"/>
</dbReference>
<evidence type="ECO:0000256" key="2">
    <source>
        <dbReference type="ARBA" id="ARBA00022448"/>
    </source>
</evidence>
<name>A0A921FY56_SPOPS</name>
<feature type="domain" description="ABC transmembrane type-1" evidence="11">
    <location>
        <begin position="136"/>
        <end position="325"/>
    </location>
</feature>
<dbReference type="PANTHER" id="PTHR43386">
    <property type="entry name" value="OLIGOPEPTIDE TRANSPORT SYSTEM PERMEASE PROTEIN APPC"/>
    <property type="match status" value="1"/>
</dbReference>
<comment type="caution">
    <text evidence="12">The sequence shown here is derived from an EMBL/GenBank/DDBJ whole genome shotgun (WGS) entry which is preliminary data.</text>
</comment>
<feature type="transmembrane region" description="Helical" evidence="10">
    <location>
        <begin position="138"/>
        <end position="163"/>
    </location>
</feature>
<evidence type="ECO:0000256" key="3">
    <source>
        <dbReference type="ARBA" id="ARBA00022475"/>
    </source>
</evidence>
<evidence type="ECO:0000256" key="8">
    <source>
        <dbReference type="ARBA" id="ARBA00023136"/>
    </source>
</evidence>
<dbReference type="GO" id="GO:0005886">
    <property type="term" value="C:plasma membrane"/>
    <property type="evidence" value="ECO:0007669"/>
    <property type="project" value="UniProtKB-SubCell"/>
</dbReference>
<dbReference type="Pfam" id="PF00528">
    <property type="entry name" value="BPD_transp_1"/>
    <property type="match status" value="1"/>
</dbReference>
<dbReference type="EMBL" id="DYWT01000144">
    <property type="protein sequence ID" value="HJF31880.1"/>
    <property type="molecule type" value="Genomic_DNA"/>
</dbReference>
<sequence length="338" mass="37578">MKVNEFELADDLFEEAGQKLTENKSVNRPSSTFLKDSWVRLRKNKGAFIGLILIVLIIFLAAFGPFMNSHGFDEQDLTRTNMPPKVPVLENIPFLGVSGVDIRGTDQYAVKGVSEYYWFGTDDLGRDLWTRIWQGTRISLYIAFLAAALDLVIGVAYGSISAYYGGRIDNVMQRIIEVLMGIPNLIVVILLILILKPGILSITLAMVITGWVSMARIVRGQVLKLKGQEFVLASRTLGANDKRLIWGHLIPNSLGPIIITTMFTIPTAIFTEAFLSFIGLGLQPPIASLGMIVNDGFKMLKIYPHMLMFSSIIISLIMISFNLLGDGLRDSFDPKMKK</sequence>
<keyword evidence="2 10" id="KW-0813">Transport</keyword>
<evidence type="ECO:0000256" key="9">
    <source>
        <dbReference type="ARBA" id="ARBA00024202"/>
    </source>
</evidence>
<evidence type="ECO:0000256" key="1">
    <source>
        <dbReference type="ARBA" id="ARBA00004651"/>
    </source>
</evidence>
<evidence type="ECO:0000256" key="7">
    <source>
        <dbReference type="ARBA" id="ARBA00022989"/>
    </source>
</evidence>
<comment type="subcellular location">
    <subcellularLocation>
        <location evidence="1 10">Cell membrane</location>
        <topology evidence="1 10">Multi-pass membrane protein</topology>
    </subcellularLocation>
</comment>
<evidence type="ECO:0000256" key="5">
    <source>
        <dbReference type="ARBA" id="ARBA00022856"/>
    </source>
</evidence>
<keyword evidence="8 10" id="KW-0472">Membrane</keyword>
<evidence type="ECO:0000313" key="13">
    <source>
        <dbReference type="Proteomes" id="UP000698173"/>
    </source>
</evidence>
<dbReference type="CDD" id="cd06261">
    <property type="entry name" value="TM_PBP2"/>
    <property type="match status" value="1"/>
</dbReference>
<keyword evidence="4 10" id="KW-0812">Transmembrane</keyword>
<dbReference type="SUPFAM" id="SSF161098">
    <property type="entry name" value="MetI-like"/>
    <property type="match status" value="1"/>
</dbReference>
<accession>A0A921FY56</accession>
<dbReference type="Pfam" id="PF12911">
    <property type="entry name" value="OppC_N"/>
    <property type="match status" value="1"/>
</dbReference>
<evidence type="ECO:0000259" key="11">
    <source>
        <dbReference type="PROSITE" id="PS50928"/>
    </source>
</evidence>
<comment type="similarity">
    <text evidence="9">Belongs to the binding-protein-dependent transport system permease family. OppBC subfamily.</text>
</comment>
<evidence type="ECO:0000256" key="6">
    <source>
        <dbReference type="ARBA" id="ARBA00022927"/>
    </source>
</evidence>
<keyword evidence="5" id="KW-0571">Peptide transport</keyword>
<protein>
    <submittedName>
        <fullName evidence="12">ABC transporter permease</fullName>
    </submittedName>
</protein>
<dbReference type="PANTHER" id="PTHR43386:SF24">
    <property type="entry name" value="OLIGOPEPTIDE TRANSPORT SYSTEM PERMEASE PROTEIN AMID"/>
    <property type="match status" value="1"/>
</dbReference>
<evidence type="ECO:0000256" key="10">
    <source>
        <dbReference type="RuleBase" id="RU363032"/>
    </source>
</evidence>
<evidence type="ECO:0000313" key="12">
    <source>
        <dbReference type="EMBL" id="HJF31880.1"/>
    </source>
</evidence>
<feature type="transmembrane region" description="Helical" evidence="10">
    <location>
        <begin position="302"/>
        <end position="325"/>
    </location>
</feature>
<dbReference type="InterPro" id="IPR050366">
    <property type="entry name" value="BP-dependent_transpt_permease"/>
</dbReference>
<organism evidence="12 13">
    <name type="scientific">Sporosarcina psychrophila</name>
    <name type="common">Bacillus psychrophilus</name>
    <dbReference type="NCBI Taxonomy" id="1476"/>
    <lineage>
        <taxon>Bacteria</taxon>
        <taxon>Bacillati</taxon>
        <taxon>Bacillota</taxon>
        <taxon>Bacilli</taxon>
        <taxon>Bacillales</taxon>
        <taxon>Caryophanaceae</taxon>
        <taxon>Sporosarcina</taxon>
    </lineage>
</organism>
<dbReference type="AlphaFoldDB" id="A0A921FY56"/>
<keyword evidence="6" id="KW-0653">Protein transport</keyword>
<keyword evidence="7 10" id="KW-1133">Transmembrane helix</keyword>